<dbReference type="InterPro" id="IPR017452">
    <property type="entry name" value="GPCR_Rhodpsn_7TM"/>
</dbReference>
<dbReference type="GO" id="GO:0004938">
    <property type="term" value="F:alpha2-adrenergic receptor activity"/>
    <property type="evidence" value="ECO:0007669"/>
    <property type="project" value="TreeGrafter"/>
</dbReference>
<evidence type="ECO:0000256" key="6">
    <source>
        <dbReference type="ARBA" id="ARBA00023136"/>
    </source>
</evidence>
<feature type="transmembrane region" description="Helical" evidence="11">
    <location>
        <begin position="321"/>
        <end position="342"/>
    </location>
</feature>
<dbReference type="FunFam" id="1.20.1070.10:FF:000100">
    <property type="entry name" value="alpha-2B adrenergic receptor"/>
    <property type="match status" value="1"/>
</dbReference>
<keyword evidence="14" id="KW-1185">Reference proteome</keyword>
<proteinExistence type="inferred from homology"/>
<dbReference type="InterPro" id="IPR000276">
    <property type="entry name" value="GPCR_Rhodpsn"/>
</dbReference>
<feature type="transmembrane region" description="Helical" evidence="11">
    <location>
        <begin position="35"/>
        <end position="57"/>
    </location>
</feature>
<evidence type="ECO:0000256" key="5">
    <source>
        <dbReference type="ARBA" id="ARBA00023040"/>
    </source>
</evidence>
<dbReference type="EMBL" id="WNYA01000004">
    <property type="protein sequence ID" value="KAG8578892.1"/>
    <property type="molecule type" value="Genomic_DNA"/>
</dbReference>
<feature type="domain" description="G-protein coupled receptors family 1 profile" evidence="12">
    <location>
        <begin position="49"/>
        <end position="378"/>
    </location>
</feature>
<evidence type="ECO:0000256" key="7">
    <source>
        <dbReference type="ARBA" id="ARBA00023157"/>
    </source>
</evidence>
<evidence type="ECO:0000256" key="10">
    <source>
        <dbReference type="RuleBase" id="RU000688"/>
    </source>
</evidence>
<keyword evidence="6 11" id="KW-0472">Membrane</keyword>
<dbReference type="PROSITE" id="PS50262">
    <property type="entry name" value="G_PROTEIN_RECEP_F1_2"/>
    <property type="match status" value="1"/>
</dbReference>
<evidence type="ECO:0000259" key="12">
    <source>
        <dbReference type="PROSITE" id="PS50262"/>
    </source>
</evidence>
<keyword evidence="5 10" id="KW-0297">G-protein coupled receptor</keyword>
<dbReference type="SUPFAM" id="SSF81321">
    <property type="entry name" value="Family A G protein-coupled receptor-like"/>
    <property type="match status" value="1"/>
</dbReference>
<dbReference type="Pfam" id="PF00001">
    <property type="entry name" value="7tm_1"/>
    <property type="match status" value="1"/>
</dbReference>
<accession>A0AAV7C1P4</accession>
<dbReference type="Gene3D" id="1.20.1070.10">
    <property type="entry name" value="Rhodopsin 7-helix transmembrane proteins"/>
    <property type="match status" value="1"/>
</dbReference>
<dbReference type="PRINTS" id="PR00237">
    <property type="entry name" value="GPCRRHODOPSN"/>
</dbReference>
<name>A0AAV7C1P4_ENGPU</name>
<dbReference type="PROSITE" id="PS00237">
    <property type="entry name" value="G_PROTEIN_RECEP_F1_1"/>
    <property type="match status" value="1"/>
</dbReference>
<dbReference type="PRINTS" id="PR01103">
    <property type="entry name" value="ADRENERGICR"/>
</dbReference>
<evidence type="ECO:0000313" key="14">
    <source>
        <dbReference type="Proteomes" id="UP000824782"/>
    </source>
</evidence>
<keyword evidence="7" id="KW-1015">Disulfide bond</keyword>
<comment type="caution">
    <text evidence="13">The sequence shown here is derived from an EMBL/GenBank/DDBJ whole genome shotgun (WGS) entry which is preliminary data.</text>
</comment>
<dbReference type="GO" id="GO:0005886">
    <property type="term" value="C:plasma membrane"/>
    <property type="evidence" value="ECO:0007669"/>
    <property type="project" value="UniProtKB-SubCell"/>
</dbReference>
<keyword evidence="8 10" id="KW-0675">Receptor</keyword>
<feature type="transmembrane region" description="Helical" evidence="11">
    <location>
        <begin position="149"/>
        <end position="166"/>
    </location>
</feature>
<feature type="transmembrane region" description="Helical" evidence="11">
    <location>
        <begin position="108"/>
        <end position="128"/>
    </location>
</feature>
<dbReference type="GO" id="GO:0051379">
    <property type="term" value="F:epinephrine binding"/>
    <property type="evidence" value="ECO:0007669"/>
    <property type="project" value="TreeGrafter"/>
</dbReference>
<gene>
    <name evidence="13" type="ORF">GDO81_010656</name>
</gene>
<keyword evidence="3 10" id="KW-0812">Transmembrane</keyword>
<protein>
    <recommendedName>
        <fullName evidence="12">G-protein coupled receptors family 1 profile domain-containing protein</fullName>
    </recommendedName>
</protein>
<keyword evidence="2" id="KW-1003">Cell membrane</keyword>
<keyword evidence="4 11" id="KW-1133">Transmembrane helix</keyword>
<comment type="subcellular location">
    <subcellularLocation>
        <location evidence="1">Cell membrane</location>
        <topology evidence="1">Multi-pass membrane protein</topology>
    </subcellularLocation>
</comment>
<feature type="transmembrane region" description="Helical" evidence="11">
    <location>
        <begin position="186"/>
        <end position="208"/>
    </location>
</feature>
<feature type="transmembrane region" description="Helical" evidence="11">
    <location>
        <begin position="362"/>
        <end position="381"/>
    </location>
</feature>
<evidence type="ECO:0000256" key="1">
    <source>
        <dbReference type="ARBA" id="ARBA00004651"/>
    </source>
</evidence>
<sequence length="401" mass="45683">MELTTLSAGLYTVSGNSSQQELVSWPYQAWECTLIIIAVGSIILSTVIGNILVVLAIFTSRALRAPQNLFLVSLASADILVGALIIPFSLAKEVMGYWHFGNVWCSMYLTLDILFCTSSIVHLCAISIDRYWSVTKAVRYNLKRTPKRIKSMIAIIWVVSAVISFPPLLKTNTHKEWKCDLNDDTWYVLFSCTVSFFLPCIIMIFLYCRIYRVAKHRASTVSNLKNGLSGCHSVPPGMCYHQECLDQHNPHNNHDADEMDLEESTSSIHKISESTHHGPAESGNSVKVKRLSWSMNRGQQRRDRSVSISQTRLQQLREKRLTFVLAVVIGGFVICWFPFFFTYSLESVCRGRCGISDALFNFFFWIGYCNSSLNPVIYTVFNRDFRKAFRKLLVRTSKRTM</sequence>
<reference evidence="13" key="1">
    <citation type="thesis" date="2020" institute="ProQuest LLC" country="789 East Eisenhower Parkway, Ann Arbor, MI, USA">
        <title>Comparative Genomics and Chromosome Evolution.</title>
        <authorList>
            <person name="Mudd A.B."/>
        </authorList>
    </citation>
    <scope>NUCLEOTIDE SEQUENCE</scope>
    <source>
        <strain evidence="13">237g6f4</strain>
        <tissue evidence="13">Blood</tissue>
    </source>
</reference>
<evidence type="ECO:0000256" key="11">
    <source>
        <dbReference type="SAM" id="Phobius"/>
    </source>
</evidence>
<evidence type="ECO:0000256" key="3">
    <source>
        <dbReference type="ARBA" id="ARBA00022692"/>
    </source>
</evidence>
<dbReference type="InterPro" id="IPR002233">
    <property type="entry name" value="ADR_fam"/>
</dbReference>
<feature type="transmembrane region" description="Helical" evidence="11">
    <location>
        <begin position="69"/>
        <end position="88"/>
    </location>
</feature>
<dbReference type="SMART" id="SM01381">
    <property type="entry name" value="7TM_GPCR_Srsx"/>
    <property type="match status" value="1"/>
</dbReference>
<evidence type="ECO:0000313" key="13">
    <source>
        <dbReference type="EMBL" id="KAG8578892.1"/>
    </source>
</evidence>
<evidence type="ECO:0000256" key="8">
    <source>
        <dbReference type="ARBA" id="ARBA00023170"/>
    </source>
</evidence>
<evidence type="ECO:0000256" key="2">
    <source>
        <dbReference type="ARBA" id="ARBA00022475"/>
    </source>
</evidence>
<evidence type="ECO:0000256" key="4">
    <source>
        <dbReference type="ARBA" id="ARBA00022989"/>
    </source>
</evidence>
<keyword evidence="9 10" id="KW-0807">Transducer</keyword>
<dbReference type="Proteomes" id="UP000824782">
    <property type="component" value="Unassembled WGS sequence"/>
</dbReference>
<dbReference type="AlphaFoldDB" id="A0AAV7C1P4"/>
<dbReference type="PANTHER" id="PTHR24248">
    <property type="entry name" value="ADRENERGIC RECEPTOR-RELATED G-PROTEIN COUPLED RECEPTOR"/>
    <property type="match status" value="1"/>
</dbReference>
<dbReference type="PANTHER" id="PTHR24248:SF0">
    <property type="entry name" value="ALPHA-2DA ADRENERGIC RECEPTOR-RELATED"/>
    <property type="match status" value="1"/>
</dbReference>
<organism evidence="13 14">
    <name type="scientific">Engystomops pustulosus</name>
    <name type="common">Tungara frog</name>
    <name type="synonym">Physalaemus pustulosus</name>
    <dbReference type="NCBI Taxonomy" id="76066"/>
    <lineage>
        <taxon>Eukaryota</taxon>
        <taxon>Metazoa</taxon>
        <taxon>Chordata</taxon>
        <taxon>Craniata</taxon>
        <taxon>Vertebrata</taxon>
        <taxon>Euteleostomi</taxon>
        <taxon>Amphibia</taxon>
        <taxon>Batrachia</taxon>
        <taxon>Anura</taxon>
        <taxon>Neobatrachia</taxon>
        <taxon>Hyloidea</taxon>
        <taxon>Leptodactylidae</taxon>
        <taxon>Leiuperinae</taxon>
        <taxon>Engystomops</taxon>
    </lineage>
</organism>
<comment type="similarity">
    <text evidence="10">Belongs to the G-protein coupled receptor 1 family.</text>
</comment>
<evidence type="ECO:0000256" key="9">
    <source>
        <dbReference type="ARBA" id="ARBA00023224"/>
    </source>
</evidence>